<dbReference type="AlphaFoldDB" id="W6MR61"/>
<feature type="compositionally biased region" description="Basic residues" evidence="3">
    <location>
        <begin position="169"/>
        <end position="185"/>
    </location>
</feature>
<protein>
    <recommendedName>
        <fullName evidence="4">RRM domain-containing protein</fullName>
    </recommendedName>
</protein>
<gene>
    <name evidence="5" type="ORF">KUCA_T00005194001</name>
</gene>
<dbReference type="InterPro" id="IPR000504">
    <property type="entry name" value="RRM_dom"/>
</dbReference>
<dbReference type="HOGENOM" id="CLU_012062_23_3_1"/>
<dbReference type="GeneID" id="34522582"/>
<feature type="domain" description="RRM" evidence="4">
    <location>
        <begin position="84"/>
        <end position="161"/>
    </location>
</feature>
<dbReference type="SUPFAM" id="SSF54928">
    <property type="entry name" value="RNA-binding domain, RBD"/>
    <property type="match status" value="1"/>
</dbReference>
<feature type="compositionally biased region" description="Polar residues" evidence="3">
    <location>
        <begin position="1"/>
        <end position="12"/>
    </location>
</feature>
<dbReference type="SMART" id="SM00360">
    <property type="entry name" value="RRM"/>
    <property type="match status" value="1"/>
</dbReference>
<dbReference type="GO" id="GO:0008143">
    <property type="term" value="F:poly(A) binding"/>
    <property type="evidence" value="ECO:0007669"/>
    <property type="project" value="TreeGrafter"/>
</dbReference>
<dbReference type="PANTHER" id="PTHR23236">
    <property type="entry name" value="EUKARYOTIC TRANSLATION INITIATION FACTOR 4B/4H"/>
    <property type="match status" value="1"/>
</dbReference>
<name>W6MR61_9ASCO</name>
<dbReference type="Pfam" id="PF00076">
    <property type="entry name" value="RRM_1"/>
    <property type="match status" value="1"/>
</dbReference>
<feature type="region of interest" description="Disordered" evidence="3">
    <location>
        <begin position="1"/>
        <end position="80"/>
    </location>
</feature>
<accession>W6MR61</accession>
<proteinExistence type="predicted"/>
<dbReference type="CDD" id="cd12306">
    <property type="entry name" value="RRM_II_PABPs"/>
    <property type="match status" value="1"/>
</dbReference>
<evidence type="ECO:0000256" key="1">
    <source>
        <dbReference type="ARBA" id="ARBA00022884"/>
    </source>
</evidence>
<dbReference type="RefSeq" id="XP_022461194.1">
    <property type="nucleotide sequence ID" value="XM_022600366.1"/>
</dbReference>
<evidence type="ECO:0000313" key="6">
    <source>
        <dbReference type="Proteomes" id="UP000019384"/>
    </source>
</evidence>
<evidence type="ECO:0000256" key="2">
    <source>
        <dbReference type="PROSITE-ProRule" id="PRU00176"/>
    </source>
</evidence>
<dbReference type="InterPro" id="IPR035979">
    <property type="entry name" value="RBD_domain_sf"/>
</dbReference>
<sequence>MSETESATQTDQVVPPAVQEQAAGTGTLEEPATTTDAGTTSTELAALQSQMAEMEQEAAKLRELQQQQEDQQQELIDKEEVDSKSIYVGNVDYDSTPEELQKHFQACGSINRVTILTDKFTGNPKGFAYIEFSDPAYVTEALNLNDSLFRGRNLKVTAKRTNIPGFARGRGRGGFRARGRGRGRGGFRGGFRGGSRGRARFNPY</sequence>
<reference evidence="5" key="1">
    <citation type="submission" date="2013-12" db="EMBL/GenBank/DDBJ databases">
        <authorList>
            <person name="Genoscope - CEA"/>
        </authorList>
    </citation>
    <scope>NUCLEOTIDE SEQUENCE</scope>
    <source>
        <strain evidence="5">CBS 1993</strain>
    </source>
</reference>
<dbReference type="PROSITE" id="PS50102">
    <property type="entry name" value="RRM"/>
    <property type="match status" value="1"/>
</dbReference>
<reference evidence="5" key="2">
    <citation type="submission" date="2014-02" db="EMBL/GenBank/DDBJ databases">
        <title>Complete DNA sequence of /Kuraishia capsulata/ illustrates novel genomic features among budding yeasts (/Saccharomycotina/).</title>
        <authorList>
            <person name="Morales L."/>
            <person name="Noel B."/>
            <person name="Porcel B."/>
            <person name="Marcet-Houben M."/>
            <person name="Hullo M-F."/>
            <person name="Sacerdot C."/>
            <person name="Tekaia F."/>
            <person name="Leh-Louis V."/>
            <person name="Despons L."/>
            <person name="Khanna V."/>
            <person name="Aury J-M."/>
            <person name="Barbe V."/>
            <person name="Couloux A."/>
            <person name="Labadie K."/>
            <person name="Pelletier E."/>
            <person name="Souciet J-L."/>
            <person name="Boekhout T."/>
            <person name="Gabaldon T."/>
            <person name="Wincker P."/>
            <person name="Dujon B."/>
        </authorList>
    </citation>
    <scope>NUCLEOTIDE SEQUENCE</scope>
    <source>
        <strain evidence="5">CBS 1993</strain>
    </source>
</reference>
<keyword evidence="6" id="KW-1185">Reference proteome</keyword>
<feature type="compositionally biased region" description="Basic residues" evidence="3">
    <location>
        <begin position="195"/>
        <end position="204"/>
    </location>
</feature>
<dbReference type="EMBL" id="HG793130">
    <property type="protein sequence ID" value="CDK29206.1"/>
    <property type="molecule type" value="Genomic_DNA"/>
</dbReference>
<dbReference type="InterPro" id="IPR012677">
    <property type="entry name" value="Nucleotide-bd_a/b_plait_sf"/>
</dbReference>
<feature type="compositionally biased region" description="Low complexity" evidence="3">
    <location>
        <begin position="29"/>
        <end position="45"/>
    </location>
</feature>
<dbReference type="GO" id="GO:0005737">
    <property type="term" value="C:cytoplasm"/>
    <property type="evidence" value="ECO:0007669"/>
    <property type="project" value="TreeGrafter"/>
</dbReference>
<dbReference type="Gene3D" id="3.30.70.330">
    <property type="match status" value="1"/>
</dbReference>
<feature type="region of interest" description="Disordered" evidence="3">
    <location>
        <begin position="168"/>
        <end position="204"/>
    </location>
</feature>
<dbReference type="Proteomes" id="UP000019384">
    <property type="component" value="Unassembled WGS sequence"/>
</dbReference>
<evidence type="ECO:0000313" key="5">
    <source>
        <dbReference type="EMBL" id="CDK29206.1"/>
    </source>
</evidence>
<evidence type="ECO:0000256" key="3">
    <source>
        <dbReference type="SAM" id="MobiDB-lite"/>
    </source>
</evidence>
<dbReference type="STRING" id="1382522.W6MR61"/>
<dbReference type="PANTHER" id="PTHR23236:SF12">
    <property type="entry name" value="EUKARYOTIC INITIATION FACTOR 4B-RELATED"/>
    <property type="match status" value="1"/>
</dbReference>
<dbReference type="OrthoDB" id="4726at2759"/>
<keyword evidence="1 2" id="KW-0694">RNA-binding</keyword>
<evidence type="ECO:0000259" key="4">
    <source>
        <dbReference type="PROSITE" id="PS50102"/>
    </source>
</evidence>
<feature type="compositionally biased region" description="Low complexity" evidence="3">
    <location>
        <begin position="64"/>
        <end position="74"/>
    </location>
</feature>
<organism evidence="5 6">
    <name type="scientific">Kuraishia capsulata CBS 1993</name>
    <dbReference type="NCBI Taxonomy" id="1382522"/>
    <lineage>
        <taxon>Eukaryota</taxon>
        <taxon>Fungi</taxon>
        <taxon>Dikarya</taxon>
        <taxon>Ascomycota</taxon>
        <taxon>Saccharomycotina</taxon>
        <taxon>Pichiomycetes</taxon>
        <taxon>Pichiales</taxon>
        <taxon>Pichiaceae</taxon>
        <taxon>Kuraishia</taxon>
    </lineage>
</organism>